<dbReference type="Proteomes" id="UP000658320">
    <property type="component" value="Unassembled WGS sequence"/>
</dbReference>
<evidence type="ECO:0000313" key="2">
    <source>
        <dbReference type="EMBL" id="GGR31527.1"/>
    </source>
</evidence>
<sequence length="61" mass="6480">MSGRDPTAAEPHSDTAPRPSGALHTPACFATRVAAAVSIRPRRHRGRLITSSPALRIQDPP</sequence>
<reference evidence="2" key="1">
    <citation type="journal article" date="2014" name="Int. J. Syst. Evol. Microbiol.">
        <title>Complete genome sequence of Corynebacterium casei LMG S-19264T (=DSM 44701T), isolated from a smear-ripened cheese.</title>
        <authorList>
            <consortium name="US DOE Joint Genome Institute (JGI-PGF)"/>
            <person name="Walter F."/>
            <person name="Albersmeier A."/>
            <person name="Kalinowski J."/>
            <person name="Ruckert C."/>
        </authorList>
    </citation>
    <scope>NUCLEOTIDE SEQUENCE</scope>
    <source>
        <strain evidence="2">JCM 4346</strain>
    </source>
</reference>
<dbReference type="EMBL" id="BMSX01000013">
    <property type="protein sequence ID" value="GGR31527.1"/>
    <property type="molecule type" value="Genomic_DNA"/>
</dbReference>
<feature type="region of interest" description="Disordered" evidence="1">
    <location>
        <begin position="1"/>
        <end position="25"/>
    </location>
</feature>
<organism evidence="2 3">
    <name type="scientific">Streptomyces aurantiogriseus</name>
    <dbReference type="NCBI Taxonomy" id="66870"/>
    <lineage>
        <taxon>Bacteria</taxon>
        <taxon>Bacillati</taxon>
        <taxon>Actinomycetota</taxon>
        <taxon>Actinomycetes</taxon>
        <taxon>Kitasatosporales</taxon>
        <taxon>Streptomycetaceae</taxon>
        <taxon>Streptomyces</taxon>
    </lineage>
</organism>
<evidence type="ECO:0000313" key="3">
    <source>
        <dbReference type="Proteomes" id="UP000658320"/>
    </source>
</evidence>
<keyword evidence="3" id="KW-1185">Reference proteome</keyword>
<gene>
    <name evidence="2" type="ORF">GCM10010251_54710</name>
</gene>
<evidence type="ECO:0000256" key="1">
    <source>
        <dbReference type="SAM" id="MobiDB-lite"/>
    </source>
</evidence>
<reference evidence="2" key="2">
    <citation type="submission" date="2020-09" db="EMBL/GenBank/DDBJ databases">
        <authorList>
            <person name="Sun Q."/>
            <person name="Ohkuma M."/>
        </authorList>
    </citation>
    <scope>NUCLEOTIDE SEQUENCE</scope>
    <source>
        <strain evidence="2">JCM 4346</strain>
    </source>
</reference>
<accession>A0A918FEZ9</accession>
<proteinExistence type="predicted"/>
<protein>
    <submittedName>
        <fullName evidence="2">Uncharacterized protein</fullName>
    </submittedName>
</protein>
<comment type="caution">
    <text evidence="2">The sequence shown here is derived from an EMBL/GenBank/DDBJ whole genome shotgun (WGS) entry which is preliminary data.</text>
</comment>
<dbReference type="AlphaFoldDB" id="A0A918FEZ9"/>
<name>A0A918FEZ9_9ACTN</name>